<name>A0A1V8RN15_9HYPH</name>
<dbReference type="OrthoDB" id="8457192at2"/>
<comment type="caution">
    <text evidence="1">The sequence shown here is derived from an EMBL/GenBank/DDBJ whole genome shotgun (WGS) entry which is preliminary data.</text>
</comment>
<accession>A0A1V8RN15</accession>
<reference evidence="1 2" key="1">
    <citation type="journal article" date="2016" name="Int. J. Syst. Evol. Microbiol.">
        <title>Pseudaminobacter manganicus sp. nov., isolated from sludge of a manganese mine.</title>
        <authorList>
            <person name="Li J."/>
            <person name="Huang J."/>
            <person name="Liao S."/>
            <person name="Wang G."/>
        </authorList>
    </citation>
    <scope>NUCLEOTIDE SEQUENCE [LARGE SCALE GENOMIC DNA]</scope>
    <source>
        <strain evidence="1 2">JH-7</strain>
    </source>
</reference>
<dbReference type="RefSeq" id="WP_139789222.1">
    <property type="nucleotide sequence ID" value="NZ_MDET01000027.1"/>
</dbReference>
<sequence>MTATENSDLFLLSWFKDRAGGILLTAELELGSATALQYGSNAHISAPRAVECLIALRKRLIPHADPSERDRLLLVHHKAGATRRKASADAVTCLSEAAQNQAWHRFRRRHPILAEYPITLDLIRTTILLKEALESGNSILRVQRKAQHASPTTSARYVENHATHLLNQGKVREVQEFMFASATRGHDEIRTAFGLTSERADTILAKARKKGFGGWQHQSVATADEAPDKEGTIAHWITHGENFIVEDKYVAAEMHAFRRHIIAETPSLRSSPSWYETWAPLLLLLNVALQKMNADTRLRGEAIADEFEIVYGDLR</sequence>
<protein>
    <submittedName>
        <fullName evidence="1">Uncharacterized protein</fullName>
    </submittedName>
</protein>
<dbReference type="Proteomes" id="UP000191905">
    <property type="component" value="Unassembled WGS sequence"/>
</dbReference>
<evidence type="ECO:0000313" key="2">
    <source>
        <dbReference type="Proteomes" id="UP000191905"/>
    </source>
</evidence>
<evidence type="ECO:0000313" key="1">
    <source>
        <dbReference type="EMBL" id="OQM74580.1"/>
    </source>
</evidence>
<proteinExistence type="predicted"/>
<dbReference type="STRING" id="1873176.BFN67_21435"/>
<organism evidence="1 2">
    <name type="scientific">Manganibacter manganicus</name>
    <dbReference type="NCBI Taxonomy" id="1873176"/>
    <lineage>
        <taxon>Bacteria</taxon>
        <taxon>Pseudomonadati</taxon>
        <taxon>Pseudomonadota</taxon>
        <taxon>Alphaproteobacteria</taxon>
        <taxon>Hyphomicrobiales</taxon>
        <taxon>Phyllobacteriaceae</taxon>
        <taxon>Manganibacter</taxon>
    </lineage>
</organism>
<gene>
    <name evidence="1" type="ORF">BFN67_21435</name>
</gene>
<dbReference type="EMBL" id="MDET01000027">
    <property type="protein sequence ID" value="OQM74580.1"/>
    <property type="molecule type" value="Genomic_DNA"/>
</dbReference>
<dbReference type="AlphaFoldDB" id="A0A1V8RN15"/>
<keyword evidence="2" id="KW-1185">Reference proteome</keyword>